<reference evidence="2 4" key="1">
    <citation type="submission" date="2014-09" db="EMBL/GenBank/DDBJ databases">
        <title>Draft Genome Sequence of Porphyromonas macacae COT-192_OH2859.</title>
        <authorList>
            <person name="Wallis C."/>
            <person name="Deusch O."/>
            <person name="O'Flynn C."/>
            <person name="Davis I."/>
            <person name="Horsfall A."/>
            <person name="Kirkwood N."/>
            <person name="Harris S."/>
            <person name="Eisen J.A."/>
            <person name="Coil D.A."/>
            <person name="Darling A.E."/>
            <person name="Jospin G."/>
            <person name="Alexiev A."/>
        </authorList>
    </citation>
    <scope>NUCLEOTIDE SEQUENCE [LARGE SCALE GENOMIC DNA]</scope>
    <source>
        <strain evidence="4">COT-192 OH2859</strain>
        <strain evidence="2">COT-192_OH2859</strain>
    </source>
</reference>
<evidence type="ECO:0000313" key="3">
    <source>
        <dbReference type="EMBL" id="SUB89045.1"/>
    </source>
</evidence>
<keyword evidence="4" id="KW-1185">Reference proteome</keyword>
<dbReference type="EMBL" id="UGTF01000002">
    <property type="protein sequence ID" value="SUB89045.1"/>
    <property type="molecule type" value="Genomic_DNA"/>
</dbReference>
<name>A0A0A2EBR4_9PORP</name>
<accession>A0A0A2EBR4</accession>
<dbReference type="Proteomes" id="UP000254156">
    <property type="component" value="Unassembled WGS sequence"/>
</dbReference>
<dbReference type="eggNOG" id="COG1390">
    <property type="taxonomic scope" value="Bacteria"/>
</dbReference>
<evidence type="ECO:0000313" key="2">
    <source>
        <dbReference type="EMBL" id="KGN74865.1"/>
    </source>
</evidence>
<dbReference type="AlphaFoldDB" id="A0A0A2EBR4"/>
<feature type="coiled-coil region" evidence="1">
    <location>
        <begin position="21"/>
        <end position="63"/>
    </location>
</feature>
<dbReference type="Gene3D" id="1.20.5.2950">
    <property type="match status" value="1"/>
</dbReference>
<organism evidence="2 4">
    <name type="scientific">Porphyromonas macacae</name>
    <dbReference type="NCBI Taxonomy" id="28115"/>
    <lineage>
        <taxon>Bacteria</taxon>
        <taxon>Pseudomonadati</taxon>
        <taxon>Bacteroidota</taxon>
        <taxon>Bacteroidia</taxon>
        <taxon>Bacteroidales</taxon>
        <taxon>Porphyromonadaceae</taxon>
        <taxon>Porphyromonas</taxon>
    </lineage>
</organism>
<dbReference type="EMBL" id="JRFA01000009">
    <property type="protein sequence ID" value="KGN74865.1"/>
    <property type="molecule type" value="Genomic_DNA"/>
</dbReference>
<dbReference type="STRING" id="28115.HQ47_02830"/>
<keyword evidence="1" id="KW-0175">Coiled coil</keyword>
<evidence type="ECO:0000313" key="4">
    <source>
        <dbReference type="Proteomes" id="UP000030103"/>
    </source>
</evidence>
<dbReference type="Proteomes" id="UP000030103">
    <property type="component" value="Unassembled WGS sequence"/>
</dbReference>
<dbReference type="OrthoDB" id="1093377at2"/>
<proteinExistence type="predicted"/>
<protein>
    <submittedName>
        <fullName evidence="2 3">ATP synthase subunit E</fullName>
    </submittedName>
</protein>
<evidence type="ECO:0000256" key="1">
    <source>
        <dbReference type="SAM" id="Coils"/>
    </source>
</evidence>
<dbReference type="RefSeq" id="WP_025003551.1">
    <property type="nucleotide sequence ID" value="NZ_JASBZX010000002.1"/>
</dbReference>
<evidence type="ECO:0000313" key="5">
    <source>
        <dbReference type="Proteomes" id="UP000254156"/>
    </source>
</evidence>
<sequence length="196" mass="21807">MDSKIQELTQKIFNEGVQKGNAEAERIIAEATAKRDTMMQEAKAQAESIIKDAEKKATVLQQNTQSELKLYADQMIESLKSAVTDKLTGEIVSNNVKAAMADPSFMQQIILEMVRSWNPDNGLEIKTSEAEKLNAYFVSNAKELLDKGVSINSVSGIPTSFQIGPKDGSYKMIFGEAEFIELFKSFLRPQLAKMLF</sequence>
<reference evidence="3 5" key="2">
    <citation type="submission" date="2018-06" db="EMBL/GenBank/DDBJ databases">
        <authorList>
            <consortium name="Pathogen Informatics"/>
            <person name="Doyle S."/>
        </authorList>
    </citation>
    <scope>NUCLEOTIDE SEQUENCE [LARGE SCALE GENOMIC DNA]</scope>
    <source>
        <strain evidence="3 5">NCTC11632</strain>
    </source>
</reference>
<gene>
    <name evidence="2" type="ORF">HQ47_02830</name>
    <name evidence="3" type="ORF">NCTC11632_01141</name>
</gene>